<organism evidence="2 3">
    <name type="scientific">Cylindrobasidium torrendii FP15055 ss-10</name>
    <dbReference type="NCBI Taxonomy" id="1314674"/>
    <lineage>
        <taxon>Eukaryota</taxon>
        <taxon>Fungi</taxon>
        <taxon>Dikarya</taxon>
        <taxon>Basidiomycota</taxon>
        <taxon>Agaricomycotina</taxon>
        <taxon>Agaricomycetes</taxon>
        <taxon>Agaricomycetidae</taxon>
        <taxon>Agaricales</taxon>
        <taxon>Marasmiineae</taxon>
        <taxon>Physalacriaceae</taxon>
        <taxon>Cylindrobasidium</taxon>
    </lineage>
</organism>
<dbReference type="AlphaFoldDB" id="A0A0D7AQK6"/>
<evidence type="ECO:0000313" key="2">
    <source>
        <dbReference type="EMBL" id="KIY60643.1"/>
    </source>
</evidence>
<reference evidence="2 3" key="1">
    <citation type="journal article" date="2015" name="Fungal Genet. Biol.">
        <title>Evolution of novel wood decay mechanisms in Agaricales revealed by the genome sequences of Fistulina hepatica and Cylindrobasidium torrendii.</title>
        <authorList>
            <person name="Floudas D."/>
            <person name="Held B.W."/>
            <person name="Riley R."/>
            <person name="Nagy L.G."/>
            <person name="Koehler G."/>
            <person name="Ransdell A.S."/>
            <person name="Younus H."/>
            <person name="Chow J."/>
            <person name="Chiniquy J."/>
            <person name="Lipzen A."/>
            <person name="Tritt A."/>
            <person name="Sun H."/>
            <person name="Haridas S."/>
            <person name="LaButti K."/>
            <person name="Ohm R.A."/>
            <person name="Kues U."/>
            <person name="Blanchette R.A."/>
            <person name="Grigoriev I.V."/>
            <person name="Minto R.E."/>
            <person name="Hibbett D.S."/>
        </authorList>
    </citation>
    <scope>NUCLEOTIDE SEQUENCE [LARGE SCALE GENOMIC DNA]</scope>
    <source>
        <strain evidence="2 3">FP15055 ss-10</strain>
    </source>
</reference>
<accession>A0A0D7AQK6</accession>
<dbReference type="SUPFAM" id="SSF50978">
    <property type="entry name" value="WD40 repeat-like"/>
    <property type="match status" value="1"/>
</dbReference>
<feature type="region of interest" description="Disordered" evidence="1">
    <location>
        <begin position="1"/>
        <end position="38"/>
    </location>
</feature>
<dbReference type="InterPro" id="IPR015943">
    <property type="entry name" value="WD40/YVTN_repeat-like_dom_sf"/>
</dbReference>
<proteinExistence type="predicted"/>
<dbReference type="Proteomes" id="UP000054007">
    <property type="component" value="Unassembled WGS sequence"/>
</dbReference>
<sequence>MNRRLHLSQSLPGVKESPDTCMEGSTRRRLSTPRSEKGQYELTQQLDGVTGPIACIAVHPAGLYVACGGMNGTSAWSLSDATQLVSPMIEENRGPTLAMAWLNKPDDPIEGLA</sequence>
<keyword evidence="3" id="KW-1185">Reference proteome</keyword>
<gene>
    <name evidence="2" type="ORF">CYLTODRAFT_460586</name>
</gene>
<evidence type="ECO:0000313" key="3">
    <source>
        <dbReference type="Proteomes" id="UP000054007"/>
    </source>
</evidence>
<evidence type="ECO:0000256" key="1">
    <source>
        <dbReference type="SAM" id="MobiDB-lite"/>
    </source>
</evidence>
<name>A0A0D7AQK6_9AGAR</name>
<protein>
    <recommendedName>
        <fullName evidence="4">WD40 repeat-like protein</fullName>
    </recommendedName>
</protein>
<dbReference type="InterPro" id="IPR036322">
    <property type="entry name" value="WD40_repeat_dom_sf"/>
</dbReference>
<dbReference type="EMBL" id="KN881415">
    <property type="protein sequence ID" value="KIY60643.1"/>
    <property type="molecule type" value="Genomic_DNA"/>
</dbReference>
<dbReference type="Gene3D" id="2.130.10.10">
    <property type="entry name" value="YVTN repeat-like/Quinoprotein amine dehydrogenase"/>
    <property type="match status" value="1"/>
</dbReference>
<dbReference type="OrthoDB" id="2654453at2759"/>
<evidence type="ECO:0008006" key="4">
    <source>
        <dbReference type="Google" id="ProtNLM"/>
    </source>
</evidence>